<feature type="transmembrane region" description="Helical" evidence="1">
    <location>
        <begin position="36"/>
        <end position="55"/>
    </location>
</feature>
<organism evidence="2 3">
    <name type="scientific">Streptomyces armeniacus</name>
    <dbReference type="NCBI Taxonomy" id="83291"/>
    <lineage>
        <taxon>Bacteria</taxon>
        <taxon>Bacillati</taxon>
        <taxon>Actinomycetota</taxon>
        <taxon>Actinomycetes</taxon>
        <taxon>Kitasatosporales</taxon>
        <taxon>Streptomycetaceae</taxon>
        <taxon>Streptomyces</taxon>
    </lineage>
</organism>
<evidence type="ECO:0000313" key="2">
    <source>
        <dbReference type="EMBL" id="AXK34793.1"/>
    </source>
</evidence>
<name>A0A345XT27_9ACTN</name>
<reference evidence="2 3" key="1">
    <citation type="submission" date="2018-07" db="EMBL/GenBank/DDBJ databases">
        <title>Draft genome of the type strain Streptomyces armeniacus ATCC 15676.</title>
        <authorList>
            <person name="Labana P."/>
            <person name="Gosse J.T."/>
            <person name="Boddy C.N."/>
        </authorList>
    </citation>
    <scope>NUCLEOTIDE SEQUENCE [LARGE SCALE GENOMIC DNA]</scope>
    <source>
        <strain evidence="2 3">ATCC 15676</strain>
    </source>
</reference>
<dbReference type="EMBL" id="CP031320">
    <property type="protein sequence ID" value="AXK34793.1"/>
    <property type="molecule type" value="Genomic_DNA"/>
</dbReference>
<feature type="transmembrane region" description="Helical" evidence="1">
    <location>
        <begin position="12"/>
        <end position="30"/>
    </location>
</feature>
<dbReference type="KEGG" id="sarm:DVA86_21190"/>
<dbReference type="RefSeq" id="WP_208880498.1">
    <property type="nucleotide sequence ID" value="NZ_CP031320.1"/>
</dbReference>
<sequence>MTAGADLRLLRAAVFTAVCVALSVVGHVFLAGTAFVPLWSLGAGCALVFAVAAPLAGRERSLPGIAAVLALGQVTLHTLFSYGQHAAPQHQAAGGGAGGGGGLRALAAELLCNDGAAAALSESQARQVIAHAGMGDLAGTAGRDLSGGHAAHAGADAAAATGAAAAPDTPAECLRAAVNAAFAQCSAPMLAGHLLAALATGWLLRRGEAALWRLVRISAGAAARAEDLATVRELRTALAYVRALRTGLLPDAPAPHITTGAHDVRVPRSVLLHHGVQRRGPPRAAESLALAA</sequence>
<evidence type="ECO:0008006" key="4">
    <source>
        <dbReference type="Google" id="ProtNLM"/>
    </source>
</evidence>
<keyword evidence="1" id="KW-0812">Transmembrane</keyword>
<accession>A0A345XT27</accession>
<dbReference type="AlphaFoldDB" id="A0A345XT27"/>
<keyword evidence="1" id="KW-0472">Membrane</keyword>
<gene>
    <name evidence="2" type="ORF">DVA86_21190</name>
</gene>
<evidence type="ECO:0000313" key="3">
    <source>
        <dbReference type="Proteomes" id="UP000254425"/>
    </source>
</evidence>
<proteinExistence type="predicted"/>
<evidence type="ECO:0000256" key="1">
    <source>
        <dbReference type="SAM" id="Phobius"/>
    </source>
</evidence>
<protein>
    <recommendedName>
        <fullName evidence="4">Integral membrane protein</fullName>
    </recommendedName>
</protein>
<dbReference type="Proteomes" id="UP000254425">
    <property type="component" value="Chromosome"/>
</dbReference>
<keyword evidence="1" id="KW-1133">Transmembrane helix</keyword>
<feature type="transmembrane region" description="Helical" evidence="1">
    <location>
        <begin position="62"/>
        <end position="82"/>
    </location>
</feature>
<keyword evidence="3" id="KW-1185">Reference proteome</keyword>